<keyword evidence="1" id="KW-0472">Membrane</keyword>
<evidence type="ECO:0000313" key="2">
    <source>
        <dbReference type="Proteomes" id="UP000515135"/>
    </source>
</evidence>
<dbReference type="OrthoDB" id="10500872at2759"/>
<keyword evidence="1" id="KW-0812">Transmembrane</keyword>
<dbReference type="InterPro" id="IPR053077">
    <property type="entry name" value="MARVEL_domain_protein_3"/>
</dbReference>
<proteinExistence type="predicted"/>
<keyword evidence="1" id="KW-1133">Transmembrane helix</keyword>
<reference evidence="3" key="1">
    <citation type="submission" date="2025-08" db="UniProtKB">
        <authorList>
            <consortium name="RefSeq"/>
        </authorList>
    </citation>
    <scope>IDENTIFICATION</scope>
    <source>
        <tissue evidence="3">Gonad</tissue>
    </source>
</reference>
<accession>A0A6P4Z7J4</accession>
<dbReference type="RefSeq" id="XP_019637385.1">
    <property type="nucleotide sequence ID" value="XM_019781826.1"/>
</dbReference>
<feature type="transmembrane region" description="Helical" evidence="1">
    <location>
        <begin position="12"/>
        <end position="38"/>
    </location>
</feature>
<dbReference type="AlphaFoldDB" id="A0A6P4Z7J4"/>
<protein>
    <submittedName>
        <fullName evidence="3">Uncharacterized protein LOC109479807</fullName>
    </submittedName>
</protein>
<feature type="transmembrane region" description="Helical" evidence="1">
    <location>
        <begin position="82"/>
        <end position="115"/>
    </location>
</feature>
<dbReference type="PANTHER" id="PTHR34609:SF17">
    <property type="entry name" value="GEO08273P1-RELATED"/>
    <property type="match status" value="1"/>
</dbReference>
<gene>
    <name evidence="3" type="primary">LOC109479807</name>
</gene>
<name>A0A6P4Z7J4_BRABE</name>
<dbReference type="GeneID" id="109479807"/>
<dbReference type="Proteomes" id="UP000515135">
    <property type="component" value="Unplaced"/>
</dbReference>
<dbReference type="KEGG" id="bbel:109479807"/>
<dbReference type="PANTHER" id="PTHR34609">
    <property type="entry name" value="GEO08273P1-RELATED"/>
    <property type="match status" value="1"/>
</dbReference>
<organism evidence="2 3">
    <name type="scientific">Branchiostoma belcheri</name>
    <name type="common">Amphioxus</name>
    <dbReference type="NCBI Taxonomy" id="7741"/>
    <lineage>
        <taxon>Eukaryota</taxon>
        <taxon>Metazoa</taxon>
        <taxon>Chordata</taxon>
        <taxon>Cephalochordata</taxon>
        <taxon>Leptocardii</taxon>
        <taxon>Amphioxiformes</taxon>
        <taxon>Branchiostomatidae</taxon>
        <taxon>Branchiostoma</taxon>
    </lineage>
</organism>
<keyword evidence="2" id="KW-1185">Reference proteome</keyword>
<feature type="transmembrane region" description="Helical" evidence="1">
    <location>
        <begin position="127"/>
        <end position="160"/>
    </location>
</feature>
<feature type="transmembrane region" description="Helical" evidence="1">
    <location>
        <begin position="50"/>
        <end position="75"/>
    </location>
</feature>
<sequence>MGCFRLTKCCCCSLHSASLTVAIIYLFLALLGGGFHAWELYRHIGTTSAVAYNGAGIGVMGMSVILAIVLVVGVAKERRFLCLMWVLWAFIHLAIEIALGTYVGVVSIGGAFGLAVAGVVEQMVGSIITIALIPAIITLAIAVAIIFFLIPSIVIVCSYYHELRDGQQVQPV</sequence>
<evidence type="ECO:0000313" key="3">
    <source>
        <dbReference type="RefSeq" id="XP_019637385.1"/>
    </source>
</evidence>
<evidence type="ECO:0000256" key="1">
    <source>
        <dbReference type="SAM" id="Phobius"/>
    </source>
</evidence>